<evidence type="ECO:0000259" key="3">
    <source>
        <dbReference type="Pfam" id="PF13240"/>
    </source>
</evidence>
<feature type="compositionally biased region" description="Low complexity" evidence="1">
    <location>
        <begin position="43"/>
        <end position="52"/>
    </location>
</feature>
<evidence type="ECO:0000256" key="2">
    <source>
        <dbReference type="SAM" id="Phobius"/>
    </source>
</evidence>
<sequence length="438" mass="49042">MFCEKCGKKNEDGKRFCQYCGAPLSSGAEGGYTPLAAGRPGDRQTGPGNTGRRTGGGDTRRRKKASGTFQMKPVHWMVLIEGVLLAALLIGGFMLGKYLYGPEKLVKDYAQAGLEGRWDEAYGYLDLDSDGLSKAQYLNSRAAREDQDYTDLTVREKSGKVDKEIRQLAASGDSSEDFVNYEVRCKVEGETQKSTVVAVRTGYRKFFLFDEWKIVPAGLYGENISVTVPAESELLLNGQTPDMKEADAEDGTFYSVYEIPALFYGTYQVEIRQEGMETYRKLVDYQGNSDAFDFYNVYLMPDRETMDALTEQFAADYGALLDSALKGQDFDTVSSYFTETALEDGAAEENYNNLKDSAYSSKKEYGITRCELSNINIEFVSPADSYVSEPGDVILRIHGDMTAYYTYDGETEEEETGNDTWDIRYHLENGVWKLQELS</sequence>
<feature type="transmembrane region" description="Helical" evidence="2">
    <location>
        <begin position="74"/>
        <end position="95"/>
    </location>
</feature>
<dbReference type="KEGG" id="whj:H9Q79_16015"/>
<dbReference type="Proteomes" id="UP000515860">
    <property type="component" value="Chromosome"/>
</dbReference>
<proteinExistence type="predicted"/>
<feature type="domain" description="Zinc-ribbon" evidence="3">
    <location>
        <begin position="2"/>
        <end position="24"/>
    </location>
</feature>
<organism evidence="4 5">
    <name type="scientific">Wansuia hejianensis</name>
    <dbReference type="NCBI Taxonomy" id="2763667"/>
    <lineage>
        <taxon>Bacteria</taxon>
        <taxon>Bacillati</taxon>
        <taxon>Bacillota</taxon>
        <taxon>Clostridia</taxon>
        <taxon>Lachnospirales</taxon>
        <taxon>Lachnospiraceae</taxon>
        <taxon>Wansuia</taxon>
    </lineage>
</organism>
<dbReference type="InterPro" id="IPR026870">
    <property type="entry name" value="Zinc_ribbon_dom"/>
</dbReference>
<dbReference type="EMBL" id="CP060635">
    <property type="protein sequence ID" value="QNM08362.1"/>
    <property type="molecule type" value="Genomic_DNA"/>
</dbReference>
<name>A0A7G9GC30_9FIRM</name>
<evidence type="ECO:0000313" key="4">
    <source>
        <dbReference type="EMBL" id="QNM08362.1"/>
    </source>
</evidence>
<evidence type="ECO:0000313" key="5">
    <source>
        <dbReference type="Proteomes" id="UP000515860"/>
    </source>
</evidence>
<keyword evidence="2" id="KW-1133">Transmembrane helix</keyword>
<keyword evidence="2" id="KW-0812">Transmembrane</keyword>
<gene>
    <name evidence="4" type="ORF">H9Q79_16015</name>
</gene>
<evidence type="ECO:0000256" key="1">
    <source>
        <dbReference type="SAM" id="MobiDB-lite"/>
    </source>
</evidence>
<accession>A0A7G9GC30</accession>
<keyword evidence="5" id="KW-1185">Reference proteome</keyword>
<dbReference type="Pfam" id="PF13240">
    <property type="entry name" value="Zn_Ribbon_1"/>
    <property type="match status" value="1"/>
</dbReference>
<dbReference type="AlphaFoldDB" id="A0A7G9GC30"/>
<protein>
    <submittedName>
        <fullName evidence="4">Zinc-ribbon domain-containing protein</fullName>
    </submittedName>
</protein>
<dbReference type="RefSeq" id="WP_249328722.1">
    <property type="nucleotide sequence ID" value="NZ_CP060635.1"/>
</dbReference>
<reference evidence="4 5" key="1">
    <citation type="submission" date="2020-08" db="EMBL/GenBank/DDBJ databases">
        <authorList>
            <person name="Liu C."/>
            <person name="Sun Q."/>
        </authorList>
    </citation>
    <scope>NUCLEOTIDE SEQUENCE [LARGE SCALE GENOMIC DNA]</scope>
    <source>
        <strain evidence="4 5">NSJ-29</strain>
    </source>
</reference>
<keyword evidence="2" id="KW-0472">Membrane</keyword>
<feature type="region of interest" description="Disordered" evidence="1">
    <location>
        <begin position="31"/>
        <end position="66"/>
    </location>
</feature>